<dbReference type="AlphaFoldDB" id="A0A929L1S1"/>
<organism evidence="1 2">
    <name type="scientific">Mucilaginibacter myungsuensis</name>
    <dbReference type="NCBI Taxonomy" id="649104"/>
    <lineage>
        <taxon>Bacteria</taxon>
        <taxon>Pseudomonadati</taxon>
        <taxon>Bacteroidota</taxon>
        <taxon>Sphingobacteriia</taxon>
        <taxon>Sphingobacteriales</taxon>
        <taxon>Sphingobacteriaceae</taxon>
        <taxon>Mucilaginibacter</taxon>
    </lineage>
</organism>
<dbReference type="Proteomes" id="UP000622475">
    <property type="component" value="Unassembled WGS sequence"/>
</dbReference>
<gene>
    <name evidence="1" type="ORF">IRJ16_13525</name>
</gene>
<accession>A0A929L1S1</accession>
<reference evidence="1" key="1">
    <citation type="submission" date="2020-10" db="EMBL/GenBank/DDBJ databases">
        <title>Mucilaginibacter mali sp. nov., isolated from rhizosphere soil of apple orchard.</title>
        <authorList>
            <person name="Lee J.-S."/>
            <person name="Kim H.S."/>
            <person name="Kim J.-S."/>
        </authorList>
    </citation>
    <scope>NUCLEOTIDE SEQUENCE</scope>
    <source>
        <strain evidence="1">KCTC 22746</strain>
    </source>
</reference>
<dbReference type="RefSeq" id="WP_194112149.1">
    <property type="nucleotide sequence ID" value="NZ_JADFFL010000005.1"/>
</dbReference>
<name>A0A929L1S1_9SPHI</name>
<proteinExistence type="predicted"/>
<protein>
    <submittedName>
        <fullName evidence="1">Uncharacterized protein</fullName>
    </submittedName>
</protein>
<sequence length="109" mass="12683">MKLSAVWALVLTQNEPTAMDILNSFVQFATANNYEAKLLDGIVYLYNVKNPGNDFKIMEVDNYYAVYTMRVSKLDYEYTPKCMIYILLADYNKSHSLTNHLHINFKVEL</sequence>
<evidence type="ECO:0000313" key="2">
    <source>
        <dbReference type="Proteomes" id="UP000622475"/>
    </source>
</evidence>
<evidence type="ECO:0000313" key="1">
    <source>
        <dbReference type="EMBL" id="MBE9662909.1"/>
    </source>
</evidence>
<keyword evidence="2" id="KW-1185">Reference proteome</keyword>
<comment type="caution">
    <text evidence="1">The sequence shown here is derived from an EMBL/GenBank/DDBJ whole genome shotgun (WGS) entry which is preliminary data.</text>
</comment>
<dbReference type="EMBL" id="JADFFL010000005">
    <property type="protein sequence ID" value="MBE9662909.1"/>
    <property type="molecule type" value="Genomic_DNA"/>
</dbReference>